<organism evidence="1 2">
    <name type="scientific">Acidianus sulfidivorans JP7</name>
    <dbReference type="NCBI Taxonomy" id="619593"/>
    <lineage>
        <taxon>Archaea</taxon>
        <taxon>Thermoproteota</taxon>
        <taxon>Thermoprotei</taxon>
        <taxon>Sulfolobales</taxon>
        <taxon>Sulfolobaceae</taxon>
        <taxon>Acidianus</taxon>
    </lineage>
</organism>
<dbReference type="GeneID" id="36838635"/>
<dbReference type="Pfam" id="PF26241">
    <property type="entry name" value="Cas_Csc1"/>
    <property type="match status" value="1"/>
</dbReference>
<dbReference type="AlphaFoldDB" id="A0A2U9IQ64"/>
<proteinExistence type="predicted"/>
<dbReference type="Proteomes" id="UP000248410">
    <property type="component" value="Chromosome"/>
</dbReference>
<protein>
    <submittedName>
        <fullName evidence="1">Type I-D CRISPR-associated protein Csc1</fullName>
    </submittedName>
</protein>
<dbReference type="KEGG" id="asul:DFR86_11660"/>
<evidence type="ECO:0000313" key="1">
    <source>
        <dbReference type="EMBL" id="AWR98126.1"/>
    </source>
</evidence>
<name>A0A2U9IQ64_9CREN</name>
<dbReference type="OrthoDB" id="36287at2157"/>
<dbReference type="EMBL" id="CP029288">
    <property type="protein sequence ID" value="AWR98126.1"/>
    <property type="molecule type" value="Genomic_DNA"/>
</dbReference>
<reference evidence="1 2" key="1">
    <citation type="submission" date="2018-05" db="EMBL/GenBank/DDBJ databases">
        <title>Complete Genome Sequences of Extremely Thermoacidophilic, Metal-Mobilizing Type-Strain Members of the Archaeal Family Sulfolobaceae: Acidianus brierleyi DSM-1651T, Acidianus sulfidivorans DSM-18786T, Metallosphaera hakonensis DSM-7519T, and Metallosphaera prunae DSM-10039T.</title>
        <authorList>
            <person name="Counts J.A."/>
            <person name="Kelly R.M."/>
        </authorList>
    </citation>
    <scope>NUCLEOTIDE SEQUENCE [LARGE SCALE GENOMIC DNA]</scope>
    <source>
        <strain evidence="1 2">JP7</strain>
    </source>
</reference>
<sequence>MLLKVTYRLEGILIFSTEVRPAIIHDHPLGSYIAPSPHIHNYPILYALAGKPTEAYFVIPSLHEGYFVERGLKKSSTLNYTTIKQILDNAKKGIGFYAYPLMPKKIITSSFLFTSEAWGYGLIRRKTKNVFPRLTSYTTFMIGSEFESYLLTDGKYEIPDWIRIGKKRWGIMRLYLEKPNIREIKEESQCLTSIPINVKDAEYFGYKVIEYTKLLETPSLEEGIVGWAKLNKCYTIVIDNERLTIPVPSEEFLK</sequence>
<evidence type="ECO:0000313" key="2">
    <source>
        <dbReference type="Proteomes" id="UP000248410"/>
    </source>
</evidence>
<accession>A0A2U9IQ64</accession>
<dbReference type="InterPro" id="IPR017576">
    <property type="entry name" value="CRISPR-assoc_prot_Csc1"/>
</dbReference>
<dbReference type="RefSeq" id="WP_110381016.1">
    <property type="nucleotide sequence ID" value="NZ_CP029288.2"/>
</dbReference>
<keyword evidence="2" id="KW-1185">Reference proteome</keyword>
<gene>
    <name evidence="1" type="ORF">DFR86_11660</name>
</gene>